<dbReference type="PANTHER" id="PTHR43179:SF12">
    <property type="entry name" value="GALACTOFURANOSYLTRANSFERASE GLFT2"/>
    <property type="match status" value="1"/>
</dbReference>
<evidence type="ECO:0000256" key="1">
    <source>
        <dbReference type="ARBA" id="ARBA00006739"/>
    </source>
</evidence>
<dbReference type="EMBL" id="PYGF01000017">
    <property type="protein sequence ID" value="PSK99260.1"/>
    <property type="molecule type" value="Genomic_DNA"/>
</dbReference>
<evidence type="ECO:0000259" key="5">
    <source>
        <dbReference type="Pfam" id="PF00535"/>
    </source>
</evidence>
<dbReference type="RefSeq" id="WP_106568970.1">
    <property type="nucleotide sequence ID" value="NZ_PYGF01000017.1"/>
</dbReference>
<comment type="similarity">
    <text evidence="1">Belongs to the glycosyltransferase 2 family.</text>
</comment>
<evidence type="ECO:0000256" key="4">
    <source>
        <dbReference type="SAM" id="Phobius"/>
    </source>
</evidence>
<feature type="transmembrane region" description="Helical" evidence="4">
    <location>
        <begin position="259"/>
        <end position="282"/>
    </location>
</feature>
<dbReference type="InterPro" id="IPR029044">
    <property type="entry name" value="Nucleotide-diphossugar_trans"/>
</dbReference>
<name>A0A2P8DPX9_9BACT</name>
<evidence type="ECO:0000313" key="7">
    <source>
        <dbReference type="Proteomes" id="UP000240708"/>
    </source>
</evidence>
<keyword evidence="2" id="KW-0328">Glycosyltransferase</keyword>
<dbReference type="Proteomes" id="UP000240708">
    <property type="component" value="Unassembled WGS sequence"/>
</dbReference>
<dbReference type="PANTHER" id="PTHR43179">
    <property type="entry name" value="RHAMNOSYLTRANSFERASE WBBL"/>
    <property type="match status" value="1"/>
</dbReference>
<protein>
    <recommendedName>
        <fullName evidence="5">Glycosyltransferase 2-like domain-containing protein</fullName>
    </recommendedName>
</protein>
<comment type="caution">
    <text evidence="6">The sequence shown here is derived from an EMBL/GenBank/DDBJ whole genome shotgun (WGS) entry which is preliminary data.</text>
</comment>
<keyword evidence="4" id="KW-0472">Membrane</keyword>
<keyword evidence="3" id="KW-0808">Transferase</keyword>
<dbReference type="Pfam" id="PF00535">
    <property type="entry name" value="Glycos_transf_2"/>
    <property type="match status" value="1"/>
</dbReference>
<sequence>MDSKTHSSVAVILVNWNGYALTKRCLHSLEKVSFTNFSVIVVDNASEDGSYEKLKSEFSFPVFLKNNKNLGFTGGNNRGIAYAMEQGFDYILLLNNDTVVDPGFIEELVLIAGNKPDSGMVQPLILFMDSPERIWSAGGKMANSLGISKTLGDREKLSDYRLKDRELDWATGCCILIPKEVIQKTGALENSFFAYFEDVDWSLRVRKAGYTIFLASKSIIFHEGSASSKKAHDEGTLSPRVFYLHARNQLFILRRHFGFPYGLLAWPYHLFKYIAWMCYFCLRGRFKKMKAVAKGIRDGISLDHHNPEPLCP</sequence>
<dbReference type="SUPFAM" id="SSF53448">
    <property type="entry name" value="Nucleotide-diphospho-sugar transferases"/>
    <property type="match status" value="1"/>
</dbReference>
<dbReference type="InterPro" id="IPR001173">
    <property type="entry name" value="Glyco_trans_2-like"/>
</dbReference>
<gene>
    <name evidence="6" type="ORF">CLV48_11746</name>
</gene>
<keyword evidence="4" id="KW-1133">Transmembrane helix</keyword>
<keyword evidence="4" id="KW-0812">Transmembrane</keyword>
<keyword evidence="7" id="KW-1185">Reference proteome</keyword>
<proteinExistence type="inferred from homology"/>
<evidence type="ECO:0000256" key="3">
    <source>
        <dbReference type="ARBA" id="ARBA00022679"/>
    </source>
</evidence>
<evidence type="ECO:0000313" key="6">
    <source>
        <dbReference type="EMBL" id="PSK99260.1"/>
    </source>
</evidence>
<organism evidence="6 7">
    <name type="scientific">Cecembia rubra</name>
    <dbReference type="NCBI Taxonomy" id="1485585"/>
    <lineage>
        <taxon>Bacteria</taxon>
        <taxon>Pseudomonadati</taxon>
        <taxon>Bacteroidota</taxon>
        <taxon>Cytophagia</taxon>
        <taxon>Cytophagales</taxon>
        <taxon>Cyclobacteriaceae</taxon>
        <taxon>Cecembia</taxon>
    </lineage>
</organism>
<evidence type="ECO:0000256" key="2">
    <source>
        <dbReference type="ARBA" id="ARBA00022676"/>
    </source>
</evidence>
<dbReference type="AlphaFoldDB" id="A0A2P8DPX9"/>
<accession>A0A2P8DPX9</accession>
<dbReference type="Gene3D" id="3.90.550.10">
    <property type="entry name" value="Spore Coat Polysaccharide Biosynthesis Protein SpsA, Chain A"/>
    <property type="match status" value="1"/>
</dbReference>
<dbReference type="OrthoDB" id="9771846at2"/>
<feature type="domain" description="Glycosyltransferase 2-like" evidence="5">
    <location>
        <begin position="11"/>
        <end position="183"/>
    </location>
</feature>
<reference evidence="6 7" key="1">
    <citation type="submission" date="2018-03" db="EMBL/GenBank/DDBJ databases">
        <title>Genomic Encyclopedia of Archaeal and Bacterial Type Strains, Phase II (KMG-II): from individual species to whole genera.</title>
        <authorList>
            <person name="Goeker M."/>
        </authorList>
    </citation>
    <scope>NUCLEOTIDE SEQUENCE [LARGE SCALE GENOMIC DNA]</scope>
    <source>
        <strain evidence="6 7">DSM 28057</strain>
    </source>
</reference>
<dbReference type="CDD" id="cd04186">
    <property type="entry name" value="GT_2_like_c"/>
    <property type="match status" value="1"/>
</dbReference>
<dbReference type="GO" id="GO:0016757">
    <property type="term" value="F:glycosyltransferase activity"/>
    <property type="evidence" value="ECO:0007669"/>
    <property type="project" value="UniProtKB-KW"/>
</dbReference>